<keyword evidence="3" id="KW-1185">Reference proteome</keyword>
<dbReference type="RefSeq" id="WP_425307638.1">
    <property type="nucleotide sequence ID" value="NZ_CP154795.1"/>
</dbReference>
<feature type="compositionally biased region" description="Basic and acidic residues" evidence="1">
    <location>
        <begin position="21"/>
        <end position="31"/>
    </location>
</feature>
<dbReference type="SUPFAM" id="SSF109604">
    <property type="entry name" value="HD-domain/PDEase-like"/>
    <property type="match status" value="1"/>
</dbReference>
<organism evidence="2 3">
    <name type="scientific">Ammonicoccus fulvus</name>
    <dbReference type="NCBI Taxonomy" id="3138240"/>
    <lineage>
        <taxon>Bacteria</taxon>
        <taxon>Bacillati</taxon>
        <taxon>Actinomycetota</taxon>
        <taxon>Actinomycetes</taxon>
        <taxon>Propionibacteriales</taxon>
        <taxon>Propionibacteriaceae</taxon>
        <taxon>Ammonicoccus</taxon>
    </lineage>
</organism>
<dbReference type="PANTHER" id="PTHR46246">
    <property type="entry name" value="GUANOSINE-3',5'-BIS(DIPHOSPHATE) 3'-PYROPHOSPHOHYDROLASE MESH1"/>
    <property type="match status" value="1"/>
</dbReference>
<evidence type="ECO:0000256" key="1">
    <source>
        <dbReference type="SAM" id="MobiDB-lite"/>
    </source>
</evidence>
<proteinExistence type="predicted"/>
<evidence type="ECO:0000313" key="3">
    <source>
        <dbReference type="Proteomes" id="UP001442841"/>
    </source>
</evidence>
<dbReference type="Pfam" id="PF13328">
    <property type="entry name" value="HD_4"/>
    <property type="match status" value="1"/>
</dbReference>
<feature type="region of interest" description="Disordered" evidence="1">
    <location>
        <begin position="1"/>
        <end position="32"/>
    </location>
</feature>
<protein>
    <submittedName>
        <fullName evidence="2">HD domain-containing protein</fullName>
    </submittedName>
</protein>
<accession>A0ABZ3FJM0</accession>
<reference evidence="2 3" key="1">
    <citation type="submission" date="2024-04" db="EMBL/GenBank/DDBJ databases">
        <title>Isolation of an actinomycete strain from pig manure.</title>
        <authorList>
            <person name="Gong T."/>
            <person name="Yu Z."/>
            <person name="An M."/>
            <person name="Wei C."/>
            <person name="Yang W."/>
            <person name="Liu L."/>
        </authorList>
    </citation>
    <scope>NUCLEOTIDE SEQUENCE [LARGE SCALE GENOMIC DNA]</scope>
    <source>
        <strain evidence="2 3">ZF39</strain>
    </source>
</reference>
<sequence length="139" mass="15339">MSYAERAEEVARAAHQGQVDKAGRPYAEHPGRVAASVRGDDELEAIAWLHDVVEDTEVTLDDLREEFPAEIVEAVDALTRRDGQDPADYYAVVRANPRARLVKLADMADNSDPARLAYLDPATQARLEAKYAHGRRALG</sequence>
<name>A0ABZ3FJM0_9ACTN</name>
<dbReference type="InterPro" id="IPR052194">
    <property type="entry name" value="MESH1"/>
</dbReference>
<dbReference type="PANTHER" id="PTHR46246:SF1">
    <property type="entry name" value="GUANOSINE-3',5'-BIS(DIPHOSPHATE) 3'-PYROPHOSPHOHYDROLASE MESH1"/>
    <property type="match status" value="1"/>
</dbReference>
<feature type="compositionally biased region" description="Basic and acidic residues" evidence="1">
    <location>
        <begin position="1"/>
        <end position="12"/>
    </location>
</feature>
<evidence type="ECO:0000313" key="2">
    <source>
        <dbReference type="EMBL" id="XAN06206.1"/>
    </source>
</evidence>
<dbReference type="Proteomes" id="UP001442841">
    <property type="component" value="Chromosome"/>
</dbReference>
<gene>
    <name evidence="2" type="ORF">AADG42_02410</name>
</gene>
<dbReference type="Gene3D" id="1.10.3210.10">
    <property type="entry name" value="Hypothetical protein af1432"/>
    <property type="match status" value="1"/>
</dbReference>
<dbReference type="EMBL" id="CP154795">
    <property type="protein sequence ID" value="XAN06206.1"/>
    <property type="molecule type" value="Genomic_DNA"/>
</dbReference>